<dbReference type="EMBL" id="BKCJ011333617">
    <property type="protein sequence ID" value="GFD21970.1"/>
    <property type="molecule type" value="Genomic_DNA"/>
</dbReference>
<evidence type="ECO:0000259" key="1">
    <source>
        <dbReference type="Pfam" id="PF03732"/>
    </source>
</evidence>
<keyword evidence="2" id="KW-0695">RNA-directed DNA polymerase</keyword>
<evidence type="ECO:0000313" key="2">
    <source>
        <dbReference type="EMBL" id="GFD21970.1"/>
    </source>
</evidence>
<protein>
    <submittedName>
        <fullName evidence="2">Reverse transcriptase domain-containing protein</fullName>
    </submittedName>
</protein>
<dbReference type="PANTHER" id="PTHR33223">
    <property type="entry name" value="CCHC-TYPE DOMAIN-CONTAINING PROTEIN"/>
    <property type="match status" value="1"/>
</dbReference>
<dbReference type="AlphaFoldDB" id="A0A699UHB1"/>
<dbReference type="GO" id="GO:0003964">
    <property type="term" value="F:RNA-directed DNA polymerase activity"/>
    <property type="evidence" value="ECO:0007669"/>
    <property type="project" value="UniProtKB-KW"/>
</dbReference>
<reference evidence="2" key="1">
    <citation type="journal article" date="2019" name="Sci. Rep.">
        <title>Draft genome of Tanacetum cinerariifolium, the natural source of mosquito coil.</title>
        <authorList>
            <person name="Yamashiro T."/>
            <person name="Shiraishi A."/>
            <person name="Satake H."/>
            <person name="Nakayama K."/>
        </authorList>
    </citation>
    <scope>NUCLEOTIDE SEQUENCE</scope>
</reference>
<sequence length="100" mass="11884">MRAKLLRNIRVYEGNKDPDDHLSIFSAAAEQEEWPIPIWCKMFHQTLGGTTRNWFDDLDPKSVNSFEELSQKFLEEFSQQKRYAKDTIEIHDIKRRQNVG</sequence>
<gene>
    <name evidence="2" type="ORF">Tci_893939</name>
</gene>
<dbReference type="Pfam" id="PF03732">
    <property type="entry name" value="Retrotrans_gag"/>
    <property type="match status" value="1"/>
</dbReference>
<accession>A0A699UHB1</accession>
<name>A0A699UHB1_TANCI</name>
<dbReference type="InterPro" id="IPR005162">
    <property type="entry name" value="Retrotrans_gag_dom"/>
</dbReference>
<keyword evidence="2" id="KW-0808">Transferase</keyword>
<feature type="non-terminal residue" evidence="2">
    <location>
        <position position="100"/>
    </location>
</feature>
<dbReference type="PANTHER" id="PTHR33223:SF11">
    <property type="entry name" value="ELEMENT PROTEIN, PUTATIVE-RELATED"/>
    <property type="match status" value="1"/>
</dbReference>
<proteinExistence type="predicted"/>
<feature type="domain" description="Retrotransposon gag" evidence="1">
    <location>
        <begin position="41"/>
        <end position="95"/>
    </location>
</feature>
<keyword evidence="2" id="KW-0548">Nucleotidyltransferase</keyword>
<organism evidence="2">
    <name type="scientific">Tanacetum cinerariifolium</name>
    <name type="common">Dalmatian daisy</name>
    <name type="synonym">Chrysanthemum cinerariifolium</name>
    <dbReference type="NCBI Taxonomy" id="118510"/>
    <lineage>
        <taxon>Eukaryota</taxon>
        <taxon>Viridiplantae</taxon>
        <taxon>Streptophyta</taxon>
        <taxon>Embryophyta</taxon>
        <taxon>Tracheophyta</taxon>
        <taxon>Spermatophyta</taxon>
        <taxon>Magnoliopsida</taxon>
        <taxon>eudicotyledons</taxon>
        <taxon>Gunneridae</taxon>
        <taxon>Pentapetalae</taxon>
        <taxon>asterids</taxon>
        <taxon>campanulids</taxon>
        <taxon>Asterales</taxon>
        <taxon>Asteraceae</taxon>
        <taxon>Asteroideae</taxon>
        <taxon>Anthemideae</taxon>
        <taxon>Anthemidinae</taxon>
        <taxon>Tanacetum</taxon>
    </lineage>
</organism>
<comment type="caution">
    <text evidence="2">The sequence shown here is derived from an EMBL/GenBank/DDBJ whole genome shotgun (WGS) entry which is preliminary data.</text>
</comment>